<keyword evidence="3" id="KW-1185">Reference proteome</keyword>
<feature type="compositionally biased region" description="Acidic residues" evidence="1">
    <location>
        <begin position="94"/>
        <end position="105"/>
    </location>
</feature>
<comment type="caution">
    <text evidence="2">The sequence shown here is derived from an EMBL/GenBank/DDBJ whole genome shotgun (WGS) entry which is preliminary data.</text>
</comment>
<evidence type="ECO:0000313" key="2">
    <source>
        <dbReference type="EMBL" id="KAK3269984.1"/>
    </source>
</evidence>
<feature type="region of interest" description="Disordered" evidence="1">
    <location>
        <begin position="66"/>
        <end position="105"/>
    </location>
</feature>
<organism evidence="2 3">
    <name type="scientific">Cymbomonas tetramitiformis</name>
    <dbReference type="NCBI Taxonomy" id="36881"/>
    <lineage>
        <taxon>Eukaryota</taxon>
        <taxon>Viridiplantae</taxon>
        <taxon>Chlorophyta</taxon>
        <taxon>Pyramimonadophyceae</taxon>
        <taxon>Pyramimonadales</taxon>
        <taxon>Pyramimonadaceae</taxon>
        <taxon>Cymbomonas</taxon>
    </lineage>
</organism>
<evidence type="ECO:0000256" key="1">
    <source>
        <dbReference type="SAM" id="MobiDB-lite"/>
    </source>
</evidence>
<dbReference type="AlphaFoldDB" id="A0AAE0G1P7"/>
<reference evidence="2 3" key="1">
    <citation type="journal article" date="2015" name="Genome Biol. Evol.">
        <title>Comparative Genomics of a Bacterivorous Green Alga Reveals Evolutionary Causalities and Consequences of Phago-Mixotrophic Mode of Nutrition.</title>
        <authorList>
            <person name="Burns J.A."/>
            <person name="Paasch A."/>
            <person name="Narechania A."/>
            <person name="Kim E."/>
        </authorList>
    </citation>
    <scope>NUCLEOTIDE SEQUENCE [LARGE SCALE GENOMIC DNA]</scope>
    <source>
        <strain evidence="2 3">PLY_AMNH</strain>
    </source>
</reference>
<dbReference type="PANTHER" id="PTHR21148">
    <property type="entry name" value="THIOREDOXIN DOMAIN-CONTAINING PROTEIN 9"/>
    <property type="match status" value="1"/>
</dbReference>
<dbReference type="EMBL" id="LGRX02010629">
    <property type="protein sequence ID" value="KAK3269984.1"/>
    <property type="molecule type" value="Genomic_DNA"/>
</dbReference>
<name>A0AAE0G1P7_9CHLO</name>
<evidence type="ECO:0000313" key="3">
    <source>
        <dbReference type="Proteomes" id="UP001190700"/>
    </source>
</evidence>
<gene>
    <name evidence="2" type="ORF">CYMTET_21595</name>
</gene>
<accession>A0AAE0G1P7</accession>
<proteinExistence type="predicted"/>
<dbReference type="Proteomes" id="UP001190700">
    <property type="component" value="Unassembled WGS sequence"/>
</dbReference>
<protein>
    <submittedName>
        <fullName evidence="2">Uncharacterized protein</fullName>
    </submittedName>
</protein>
<sequence>MGWIVDKHLKALAPKYFETKFVQISAPERGCFDRIVGFEEFKSRHDFDTNSVEKRLLAAEILKKKVKSEDDSDDEDFDNGPRRILGALQQTRDSEDEDSDFSDEE</sequence>